<accession>A0A1B0VRI4</accession>
<sequence length="39" mass="4386">MTTRQLKRRHLIWRGAATSLLGWSGWLALIALADLIAPK</sequence>
<name>A0A1B0VRI4_9CAUD</name>
<keyword evidence="1" id="KW-1133">Transmembrane helix</keyword>
<proteinExistence type="predicted"/>
<keyword evidence="1" id="KW-0472">Membrane</keyword>
<evidence type="ECO:0000313" key="3">
    <source>
        <dbReference type="Proteomes" id="UP000222764"/>
    </source>
</evidence>
<keyword evidence="3" id="KW-1185">Reference proteome</keyword>
<feature type="transmembrane region" description="Helical" evidence="1">
    <location>
        <begin position="12"/>
        <end position="33"/>
    </location>
</feature>
<reference evidence="2 3" key="1">
    <citation type="journal article" date="2016" name="PLoS ONE">
        <title>Two Inducible Prophages of an Antarctic Pseudomonas sp. ANT_H14 Use the Same Capsid for Packaging Their Genomes - Characterization of a Novel Phage Helper-Satellite System.</title>
        <authorList>
            <person name="Dziewit L."/>
            <person name="Radlinska M."/>
        </authorList>
    </citation>
    <scope>NUCLEOTIDE SEQUENCE [LARGE SCALE GENOMIC DNA]</scope>
</reference>
<organism evidence="2 3">
    <name type="scientific">Pseudomonas phage phiAH14a</name>
    <dbReference type="NCBI Taxonomy" id="1805958"/>
    <lineage>
        <taxon>Viruses</taxon>
        <taxon>Duplodnaviria</taxon>
        <taxon>Heunggongvirae</taxon>
        <taxon>Uroviricota</taxon>
        <taxon>Caudoviricetes</taxon>
        <taxon>Miecznikowavirus</taxon>
        <taxon>Miecznikowavirus AH14a</taxon>
    </lineage>
</organism>
<evidence type="ECO:0000313" key="2">
    <source>
        <dbReference type="EMBL" id="AMW64479.1"/>
    </source>
</evidence>
<keyword evidence="1" id="KW-0812">Transmembrane</keyword>
<protein>
    <submittedName>
        <fullName evidence="2">Uncharacterized protein</fullName>
    </submittedName>
</protein>
<gene>
    <name evidence="2" type="ORF">AH14a_p19</name>
</gene>
<evidence type="ECO:0000256" key="1">
    <source>
        <dbReference type="SAM" id="Phobius"/>
    </source>
</evidence>
<dbReference type="Proteomes" id="UP000222764">
    <property type="component" value="Segment"/>
</dbReference>
<dbReference type="EMBL" id="KU708004">
    <property type="protein sequence ID" value="AMW64479.1"/>
    <property type="molecule type" value="Genomic_DNA"/>
</dbReference>